<accession>A0ABQ4EJV5</accession>
<dbReference type="PANTHER" id="PTHR36503:SF3">
    <property type="entry name" value="BLR0126 PROTEIN"/>
    <property type="match status" value="1"/>
</dbReference>
<gene>
    <name evidence="2" type="ORF">Pma05_16070</name>
</gene>
<dbReference type="PANTHER" id="PTHR36503">
    <property type="entry name" value="BLR2520 PROTEIN"/>
    <property type="match status" value="1"/>
</dbReference>
<dbReference type="InterPro" id="IPR029068">
    <property type="entry name" value="Glyas_Bleomycin-R_OHBP_Dase"/>
</dbReference>
<evidence type="ECO:0000313" key="2">
    <source>
        <dbReference type="EMBL" id="GIG95034.1"/>
    </source>
</evidence>
<proteinExistence type="predicted"/>
<dbReference type="EMBL" id="BONX01000008">
    <property type="protein sequence ID" value="GIG95034.1"/>
    <property type="molecule type" value="Genomic_DNA"/>
</dbReference>
<dbReference type="Pfam" id="PF00903">
    <property type="entry name" value="Glyoxalase"/>
    <property type="match status" value="1"/>
</dbReference>
<evidence type="ECO:0000313" key="3">
    <source>
        <dbReference type="Proteomes" id="UP000621500"/>
    </source>
</evidence>
<protein>
    <recommendedName>
        <fullName evidence="1">VOC domain-containing protein</fullName>
    </recommendedName>
</protein>
<dbReference type="InterPro" id="IPR037523">
    <property type="entry name" value="VOC_core"/>
</dbReference>
<dbReference type="Proteomes" id="UP000621500">
    <property type="component" value="Unassembled WGS sequence"/>
</dbReference>
<feature type="domain" description="VOC" evidence="1">
    <location>
        <begin position="43"/>
        <end position="166"/>
    </location>
</feature>
<evidence type="ECO:0000259" key="1">
    <source>
        <dbReference type="PROSITE" id="PS51819"/>
    </source>
</evidence>
<comment type="caution">
    <text evidence="2">The sequence shown here is derived from an EMBL/GenBank/DDBJ whole genome shotgun (WGS) entry which is preliminary data.</text>
</comment>
<dbReference type="Gene3D" id="3.10.180.10">
    <property type="entry name" value="2,3-Dihydroxybiphenyl 1,2-Dioxygenase, domain 1"/>
    <property type="match status" value="1"/>
</dbReference>
<keyword evidence="3" id="KW-1185">Reference proteome</keyword>
<organism evidence="2 3">
    <name type="scientific">Plantactinospora mayteni</name>
    <dbReference type="NCBI Taxonomy" id="566021"/>
    <lineage>
        <taxon>Bacteria</taxon>
        <taxon>Bacillati</taxon>
        <taxon>Actinomycetota</taxon>
        <taxon>Actinomycetes</taxon>
        <taxon>Micromonosporales</taxon>
        <taxon>Micromonosporaceae</taxon>
        <taxon>Plantactinospora</taxon>
    </lineage>
</organism>
<dbReference type="SUPFAM" id="SSF54593">
    <property type="entry name" value="Glyoxalase/Bleomycin resistance protein/Dihydroxybiphenyl dioxygenase"/>
    <property type="match status" value="1"/>
</dbReference>
<dbReference type="PROSITE" id="PS51819">
    <property type="entry name" value="VOC"/>
    <property type="match status" value="1"/>
</dbReference>
<name>A0ABQ4EJV5_9ACTN</name>
<reference evidence="2 3" key="1">
    <citation type="submission" date="2021-01" db="EMBL/GenBank/DDBJ databases">
        <title>Whole genome shotgun sequence of Plantactinospora mayteni NBRC 109088.</title>
        <authorList>
            <person name="Komaki H."/>
            <person name="Tamura T."/>
        </authorList>
    </citation>
    <scope>NUCLEOTIDE SEQUENCE [LARGE SCALE GENOMIC DNA]</scope>
    <source>
        <strain evidence="2 3">NBRC 109088</strain>
    </source>
</reference>
<dbReference type="InterPro" id="IPR004360">
    <property type="entry name" value="Glyas_Fos-R_dOase_dom"/>
</dbReference>
<sequence>MPLNTPYADDPPTASAPGTPIRQVRFVQDAGATGSYAGRMTPRLDAFGLVVADMARSLAFYRKLGLDIPASADAEPHVEFALPGGLRLMWDTIEMVRSFEPDWSPPGGSQVSLAFRCADPAEVDSVYAEMTAAGHRTHLKPWDAPWGQRYAVLLDPDGNSVDLYAPLEPAAG</sequence>